<dbReference type="Pfam" id="PF20648">
    <property type="entry name" value="DUF6809"/>
    <property type="match status" value="1"/>
</dbReference>
<sequence>MIVGQEVIEAMKLQDLYYGNVIPCQHDVRKDSDYAKRSLEFFEMCDRLEKRLSADDRKLLNNITDMEGMLSETMVAESYIQGFRDCAELITDVMFGRSENLK</sequence>
<dbReference type="EMBL" id="FRCT01000015">
    <property type="protein sequence ID" value="SHM81448.1"/>
    <property type="molecule type" value="Genomic_DNA"/>
</dbReference>
<gene>
    <name evidence="1" type="ORF">SAMN04487860_11562</name>
</gene>
<dbReference type="Proteomes" id="UP000184394">
    <property type="component" value="Unassembled WGS sequence"/>
</dbReference>
<organism evidence="1 2">
    <name type="scientific">Ruminococcus flavefaciens</name>
    <dbReference type="NCBI Taxonomy" id="1265"/>
    <lineage>
        <taxon>Bacteria</taxon>
        <taxon>Bacillati</taxon>
        <taxon>Bacillota</taxon>
        <taxon>Clostridia</taxon>
        <taxon>Eubacteriales</taxon>
        <taxon>Oscillospiraceae</taxon>
        <taxon>Ruminococcus</taxon>
    </lineage>
</organism>
<proteinExistence type="predicted"/>
<dbReference type="AlphaFoldDB" id="A0A1M7LUN5"/>
<reference evidence="1 2" key="1">
    <citation type="submission" date="2016-11" db="EMBL/GenBank/DDBJ databases">
        <authorList>
            <person name="Jaros S."/>
            <person name="Januszkiewicz K."/>
            <person name="Wedrychowicz H."/>
        </authorList>
    </citation>
    <scope>NUCLEOTIDE SEQUENCE [LARGE SCALE GENOMIC DNA]</scope>
    <source>
        <strain evidence="1 2">Y1</strain>
    </source>
</reference>
<evidence type="ECO:0000313" key="2">
    <source>
        <dbReference type="Proteomes" id="UP000184394"/>
    </source>
</evidence>
<protein>
    <submittedName>
        <fullName evidence="1">Uncharacterized protein</fullName>
    </submittedName>
</protein>
<accession>A0A1M7LUN5</accession>
<dbReference type="InterPro" id="IPR049215">
    <property type="entry name" value="DUF6809"/>
</dbReference>
<name>A0A1M7LUN5_RUMFL</name>
<evidence type="ECO:0000313" key="1">
    <source>
        <dbReference type="EMBL" id="SHM81448.1"/>
    </source>
</evidence>